<dbReference type="InterPro" id="IPR012795">
    <property type="entry name" value="tRNA_Ile_lys_synt_N"/>
</dbReference>
<comment type="function">
    <text evidence="8">Ligates lysine onto the cytidine present at position 34 of the AUA codon-specific tRNA(Ile) that contains the anticodon CAU, in an ATP-dependent manner. Cytidine is converted to lysidine, thus changing the amino acid specificity of the tRNA from methionine to isoleucine.</text>
</comment>
<comment type="subcellular location">
    <subcellularLocation>
        <location evidence="1 8">Cytoplasm</location>
    </subcellularLocation>
</comment>
<gene>
    <name evidence="8" type="primary">tilS</name>
    <name evidence="10" type="ORF">SAMN04488104_1005125</name>
</gene>
<evidence type="ECO:0000256" key="6">
    <source>
        <dbReference type="ARBA" id="ARBA00022840"/>
    </source>
</evidence>
<comment type="catalytic activity">
    <reaction evidence="7 8">
        <text>cytidine(34) in tRNA(Ile2) + L-lysine + ATP = lysidine(34) in tRNA(Ile2) + AMP + diphosphate + H(+)</text>
        <dbReference type="Rhea" id="RHEA:43744"/>
        <dbReference type="Rhea" id="RHEA-COMP:10625"/>
        <dbReference type="Rhea" id="RHEA-COMP:10670"/>
        <dbReference type="ChEBI" id="CHEBI:15378"/>
        <dbReference type="ChEBI" id="CHEBI:30616"/>
        <dbReference type="ChEBI" id="CHEBI:32551"/>
        <dbReference type="ChEBI" id="CHEBI:33019"/>
        <dbReference type="ChEBI" id="CHEBI:82748"/>
        <dbReference type="ChEBI" id="CHEBI:83665"/>
        <dbReference type="ChEBI" id="CHEBI:456215"/>
        <dbReference type="EC" id="6.3.4.19"/>
    </reaction>
</comment>
<feature type="binding site" evidence="8">
    <location>
        <begin position="26"/>
        <end position="31"/>
    </location>
    <ligand>
        <name>ATP</name>
        <dbReference type="ChEBI" id="CHEBI:30616"/>
    </ligand>
</feature>
<keyword evidence="11" id="KW-1185">Reference proteome</keyword>
<dbReference type="RefSeq" id="WP_087937994.1">
    <property type="nucleotide sequence ID" value="NZ_FNAC01000005.1"/>
</dbReference>
<dbReference type="NCBIfam" id="TIGR02433">
    <property type="entry name" value="lysidine_TilS_C"/>
    <property type="match status" value="1"/>
</dbReference>
<evidence type="ECO:0000256" key="2">
    <source>
        <dbReference type="ARBA" id="ARBA00022490"/>
    </source>
</evidence>
<evidence type="ECO:0000256" key="8">
    <source>
        <dbReference type="HAMAP-Rule" id="MF_01161"/>
    </source>
</evidence>
<keyword evidence="6 8" id="KW-0067">ATP-binding</keyword>
<dbReference type="Proteomes" id="UP000199060">
    <property type="component" value="Unassembled WGS sequence"/>
</dbReference>
<reference evidence="11" key="1">
    <citation type="submission" date="2016-10" db="EMBL/GenBank/DDBJ databases">
        <authorList>
            <person name="Varghese N."/>
            <person name="Submissions S."/>
        </authorList>
    </citation>
    <scope>NUCLEOTIDE SEQUENCE [LARGE SCALE GENOMIC DNA]</scope>
    <source>
        <strain evidence="11">DSM 23095</strain>
    </source>
</reference>
<dbReference type="OrthoDB" id="9807403at2"/>
<keyword evidence="4 8" id="KW-0819">tRNA processing</keyword>
<dbReference type="AlphaFoldDB" id="A0A1G6P9W0"/>
<dbReference type="PANTHER" id="PTHR43033">
    <property type="entry name" value="TRNA(ILE)-LYSIDINE SYNTHASE-RELATED"/>
    <property type="match status" value="1"/>
</dbReference>
<dbReference type="Pfam" id="PF11734">
    <property type="entry name" value="TilS_C"/>
    <property type="match status" value="1"/>
</dbReference>
<dbReference type="InterPro" id="IPR014729">
    <property type="entry name" value="Rossmann-like_a/b/a_fold"/>
</dbReference>
<dbReference type="GO" id="GO:0005524">
    <property type="term" value="F:ATP binding"/>
    <property type="evidence" value="ECO:0007669"/>
    <property type="project" value="UniProtKB-UniRule"/>
</dbReference>
<keyword evidence="5 8" id="KW-0547">Nucleotide-binding</keyword>
<dbReference type="InterPro" id="IPR011063">
    <property type="entry name" value="TilS/TtcA_N"/>
</dbReference>
<dbReference type="InterPro" id="IPR012094">
    <property type="entry name" value="tRNA_Ile_lys_synt"/>
</dbReference>
<dbReference type="SUPFAM" id="SSF56037">
    <property type="entry name" value="PheT/TilS domain"/>
    <property type="match status" value="1"/>
</dbReference>
<dbReference type="HAMAP" id="MF_01161">
    <property type="entry name" value="tRNA_Ile_lys_synt"/>
    <property type="match status" value="1"/>
</dbReference>
<dbReference type="STRING" id="686796.SAMN04488104_1005125"/>
<accession>A0A1G6P9W0</accession>
<dbReference type="SMART" id="SM00977">
    <property type="entry name" value="TilS_C"/>
    <property type="match status" value="1"/>
</dbReference>
<organism evidence="10 11">
    <name type="scientific">Algoriphagus faecimaris</name>
    <dbReference type="NCBI Taxonomy" id="686796"/>
    <lineage>
        <taxon>Bacteria</taxon>
        <taxon>Pseudomonadati</taxon>
        <taxon>Bacteroidota</taxon>
        <taxon>Cytophagia</taxon>
        <taxon>Cytophagales</taxon>
        <taxon>Cyclobacteriaceae</taxon>
        <taxon>Algoriphagus</taxon>
    </lineage>
</organism>
<proteinExistence type="inferred from homology"/>
<comment type="domain">
    <text evidence="8">The N-terminal region contains the highly conserved SGGXDS motif, predicted to be a P-loop motif involved in ATP binding.</text>
</comment>
<evidence type="ECO:0000313" key="11">
    <source>
        <dbReference type="Proteomes" id="UP000199060"/>
    </source>
</evidence>
<evidence type="ECO:0000256" key="1">
    <source>
        <dbReference type="ARBA" id="ARBA00004496"/>
    </source>
</evidence>
<evidence type="ECO:0000256" key="7">
    <source>
        <dbReference type="ARBA" id="ARBA00048539"/>
    </source>
</evidence>
<protein>
    <recommendedName>
        <fullName evidence="8">tRNA(Ile)-lysidine synthase</fullName>
        <ecNumber evidence="8">6.3.4.19</ecNumber>
    </recommendedName>
    <alternativeName>
        <fullName evidence="8">tRNA(Ile)-2-lysyl-cytidine synthase</fullName>
    </alternativeName>
    <alternativeName>
        <fullName evidence="8">tRNA(Ile)-lysidine synthetase</fullName>
    </alternativeName>
</protein>
<comment type="similarity">
    <text evidence="8">Belongs to the tRNA(Ile)-lysidine synthase family.</text>
</comment>
<dbReference type="EC" id="6.3.4.19" evidence="8"/>
<evidence type="ECO:0000313" key="10">
    <source>
        <dbReference type="EMBL" id="SDC76869.1"/>
    </source>
</evidence>
<evidence type="ECO:0000259" key="9">
    <source>
        <dbReference type="SMART" id="SM00977"/>
    </source>
</evidence>
<dbReference type="CDD" id="cd01992">
    <property type="entry name" value="TilS_N"/>
    <property type="match status" value="1"/>
</dbReference>
<dbReference type="GO" id="GO:0032267">
    <property type="term" value="F:tRNA(Ile)-lysidine synthase activity"/>
    <property type="evidence" value="ECO:0007669"/>
    <property type="project" value="UniProtKB-EC"/>
</dbReference>
<dbReference type="SUPFAM" id="SSF52402">
    <property type="entry name" value="Adenine nucleotide alpha hydrolases-like"/>
    <property type="match status" value="1"/>
</dbReference>
<dbReference type="GO" id="GO:0006400">
    <property type="term" value="P:tRNA modification"/>
    <property type="evidence" value="ECO:0007669"/>
    <property type="project" value="UniProtKB-UniRule"/>
</dbReference>
<evidence type="ECO:0000256" key="3">
    <source>
        <dbReference type="ARBA" id="ARBA00022598"/>
    </source>
</evidence>
<evidence type="ECO:0000256" key="4">
    <source>
        <dbReference type="ARBA" id="ARBA00022694"/>
    </source>
</evidence>
<name>A0A1G6P9W0_9BACT</name>
<keyword evidence="3 8" id="KW-0436">Ligase</keyword>
<dbReference type="NCBIfam" id="TIGR02432">
    <property type="entry name" value="lysidine_TilS_N"/>
    <property type="match status" value="1"/>
</dbReference>
<dbReference type="GO" id="GO:0005737">
    <property type="term" value="C:cytoplasm"/>
    <property type="evidence" value="ECO:0007669"/>
    <property type="project" value="UniProtKB-SubCell"/>
</dbReference>
<dbReference type="Gene3D" id="3.40.50.620">
    <property type="entry name" value="HUPs"/>
    <property type="match status" value="1"/>
</dbReference>
<dbReference type="InterPro" id="IPR012796">
    <property type="entry name" value="Lysidine-tRNA-synth_C"/>
</dbReference>
<evidence type="ECO:0000256" key="5">
    <source>
        <dbReference type="ARBA" id="ARBA00022741"/>
    </source>
</evidence>
<dbReference type="Pfam" id="PF01171">
    <property type="entry name" value="ATP_bind_3"/>
    <property type="match status" value="1"/>
</dbReference>
<keyword evidence="2 8" id="KW-0963">Cytoplasm</keyword>
<dbReference type="PANTHER" id="PTHR43033:SF1">
    <property type="entry name" value="TRNA(ILE)-LYSIDINE SYNTHASE-RELATED"/>
    <property type="match status" value="1"/>
</dbReference>
<sequence length="442" mass="50152">MISAFKAHIRQKNLFDAQNTYLLACSGGVDSMVLADLLLKSGIPFELAHVNFQLRGKESEDDAAFVSSWAARHEVTFHLHRVDAEAFSETEKISIQMAARELRYQWFETVRKSHKLAGIVLAHHEDDQIETIFLNLLRGTGLDGLQGMADRKGMLIRPLLPFSRQEILHYAGAESINWREDSSNQKTDYKRNKLRLEALPKLYEISPDAKSNLLASLARIKDSAKAFGGLYEKWLRETIRQENETFYLPLGELIHMPGAVSLIYLWIRSYGFNADQAFSIYQAAKSNEVGKLFSSGTHLLNLDREELILMPKSPDFEAVEISANDIELQLPEGNYELLKLTTPITLDKARKNAMLDLDQLEFPLEIRNWVQGDRFVPLGMRNAKKVSDFLIDLKIPLAQKSKVKVLLSGGKIAWVIGLRIADWAKYSEASSRVLYLKQKSNA</sequence>
<dbReference type="EMBL" id="FNAC01000005">
    <property type="protein sequence ID" value="SDC76869.1"/>
    <property type="molecule type" value="Genomic_DNA"/>
</dbReference>
<feature type="domain" description="Lysidine-tRNA(Ile) synthetase C-terminal" evidence="9">
    <location>
        <begin position="364"/>
        <end position="436"/>
    </location>
</feature>